<feature type="repeat" description="ANK" evidence="3">
    <location>
        <begin position="893"/>
        <end position="925"/>
    </location>
</feature>
<feature type="repeat" description="ANK" evidence="3">
    <location>
        <begin position="1028"/>
        <end position="1060"/>
    </location>
</feature>
<dbReference type="GO" id="GO:0061629">
    <property type="term" value="F:RNA polymerase II-specific DNA-binding transcription factor binding"/>
    <property type="evidence" value="ECO:0007669"/>
    <property type="project" value="TreeGrafter"/>
</dbReference>
<gene>
    <name evidence="6" type="primary">ANK3</name>
    <name evidence="6" type="ORF">AWC38_SpisGene16466</name>
</gene>
<keyword evidence="2 3" id="KW-0040">ANK repeat</keyword>
<dbReference type="SMART" id="SM00248">
    <property type="entry name" value="ANK"/>
    <property type="match status" value="16"/>
</dbReference>
<dbReference type="STRING" id="50429.A0A2B4RQR9"/>
<evidence type="ECO:0000256" key="2">
    <source>
        <dbReference type="ARBA" id="ARBA00023043"/>
    </source>
</evidence>
<feature type="repeat" description="ANK" evidence="3">
    <location>
        <begin position="827"/>
        <end position="859"/>
    </location>
</feature>
<proteinExistence type="predicted"/>
<dbReference type="GO" id="GO:0005634">
    <property type="term" value="C:nucleus"/>
    <property type="evidence" value="ECO:0007669"/>
    <property type="project" value="TreeGrafter"/>
</dbReference>
<keyword evidence="7" id="KW-1185">Reference proteome</keyword>
<dbReference type="InterPro" id="IPR002110">
    <property type="entry name" value="Ankyrin_rpt"/>
</dbReference>
<feature type="repeat" description="ANK" evidence="3">
    <location>
        <begin position="959"/>
        <end position="991"/>
    </location>
</feature>
<feature type="repeat" description="ANK" evidence="3">
    <location>
        <begin position="1854"/>
        <end position="1889"/>
    </location>
</feature>
<dbReference type="PROSITE" id="PS50088">
    <property type="entry name" value="ANK_REPEAT"/>
    <property type="match status" value="14"/>
</dbReference>
<feature type="repeat" description="ANK" evidence="3">
    <location>
        <begin position="992"/>
        <end position="1027"/>
    </location>
</feature>
<feature type="repeat" description="ANK" evidence="3">
    <location>
        <begin position="1755"/>
        <end position="1787"/>
    </location>
</feature>
<feature type="repeat" description="ANK" evidence="3">
    <location>
        <begin position="1821"/>
        <end position="1853"/>
    </location>
</feature>
<sequence length="2561" mass="288046">MPKRGAEVGDGNEDSSGHGVYHFIGGLIREGKDAKFVDKKGRYVLNWSRTLERYAIYKSKKTPHFKSKNINRRKASNGLRAALLNIYKKDGAKEYKESKKVNDKDEVIERQFQMPPKVFQSLFGSKVELSDDSDHETSSTSSEVDEKPQATPNTPYGSDTGFEEEAMDVSEDLLNMSAELNISNVLGDTGIGAAALQDNIKTEVQVDQPDIATPCQIFNISAEELDSALEEICSTSDNDEDQPGEVKDISPSTGSVKGGFQFHIMLTDELPESDTTGVAHFDGVGAVLLEKTNPYVFSGFIPVVSLATFVASLGVDVLDPMKMGSHSTDEQPRDQWVKKEQLKAYARVAAQEPGPVRVTVYTEAGRKLGITWFMYVDEMREALKQLIKDPAQLSLFLTMWSQEHGIIGSNGDVAQTLGLFGLRDQGSLTEAKQLQSLKVLQLLVYTAAQEDAQQFLQMFFSTSAGKIVFNSYKDRTPLPEDVARASAHEELAEYLEDVNKRFSKESDSNSVTLHTIDWLELLQAVDNTQKQTVPNDEQESSRMQLKGDDNQSDYFADAETSSCGSLEFNGDWSDFDEGKGACPKEEDCEKAAIEIGNDDCTSLRHHLLLQKEPLRIPKENAATKEYFKVETQLGNGQNKNENPSICEEFSVVNRACRKLPLLHSFFQWLSRREGTLSAKQQENCSHQAEEMGSVSQKKGTNKKDGNDHGPKCATESSRQEKTTKSKKQRQRGHWRFETATRMRYILLSAALVTVLAGLKLGESQILHWAVGNGYTQFSKLLLKYGPNVDAPNFRMESPLHVAAKFGFVDLADVLTKLGSNVNAKTYQQQTPLHLAVWNGHQQIAAMLLQRGGDAQSGDVFGRTPVHLAVVQRRERMLEMLIQHGSALKARDNFGRTPLHLASVKGNERLVKLLIRHGCEISARDNSQKTALHLAAESGQDTIVHSLIMRGADIQATELFGQTPLHLAAQTGRTNVVKLLLKHGSIIGAVNVFKQTPLHLAAESGENGYKDILKELIQHGSYVNAVNIFGQTALHLAARKGHKNIVEVLVQHKSNVLALDDARDTALDIAGESGHQEIVELLTEHPHIVTLRKYFVSTRLLVAEAGGGNGSQQSLEISNTVLKSIHCNRSNLKAEEEVDQIILHFSSRHGKSRSLGSLTRVQRPGYMEDILEHTRMEIGQRPLQVVTSRNRSKEFDENKLGNAISASSFSPSFQAVMPLDTISSSCKCSCVCAPHKYQKYSCLEFISWQFCFVTWKQRRGLKTEESNLRMISSNIPICLRKQVRASEKTLQRVRNCRKPDIDEDACKVISRRRRYIEQCGLDGSQPDGTSLNNLPRTSLSTQYFSNWKRFIPCEGASLGPNLGINCAVNHQMKDSWYSDAQVFKNYSAENKEIHPCRNIGDIQPGRGACKGNGCEEVETRQNYFSERRKMLQQVLHYRKPDIDEDADNTLKRGRSYLEHFEPYIFNLSFRDLRRGRIYHVFFLSGDVSRRLESTREDLAKQCFANFTCLYPEQPGIKPQTLLNTQRYRNRNRFKTGMGTSSGPNLGIFYAVKHQTKDSGYSDGEVFKKYSAENEEIQPCRNNEDIHPLYRNNRIKKERDCKGNGCEVWTLAFTTENSGEGLLRKRNLQQEGQRRKRNLQQEGLVMKIILQLKNVPIRISYIAIALFISSFITFVVLTKFVKVPAKPRALVKVLAKRRGRKIYLKPSASARPAYDIWEFEPIEQELNVCKIPVRECKINVKKIKTSEKSALKARDNFGRTPLHLASVKGNERLVKLLIRHGCEISARDNSQKTALHLAAESGQDTIVHSLIMRGADIQATELFGQTPLHLAAQTGRTNVVKLLLKHGSIIGAVNVFKQTPLHLAAESGENGYKDILKELIQHGSYVNAVNIFGQTALHLAARKGHKNIVEVLVQHKSNVLALDDARDTALDIAGESGHQEIVELLTEHPHIVTLRKYFVSTRLLVAEAGGGNGSQQSLEISNTVLKCIHCNRSNLKAEEEVDQIILHLSPRYDKSHSLGSLTRVQRNVKMEDILKLTPLYLAAWMRIGERPFQGVALRTRSKKFDEHGLKSANNDIKAFSFSPSFQAVMPLDTISGSYKCSCVCAPRKYQKYSCLELISRQFSFVAWKQRRGLTTGESNLRRILSNILICRQKQVRAKEKTLQKVRNCCKPDIGEDACKILSRGRSYIEQCCGLDGSQPNGTSLNSLSRTSLGTQYFSNWKRFIPSVGTSSGPNLGISCAVNHHSEDSWYSDAQVLKKYSAQNEEIHPCRNIGDIQPYRRACKGNGCEEVETRQNYFSERKKIVQKVPHYRKPHADEEDDHILKSRRSYLEHFEPCIFNLSFHDFPQGHICRGCFLPSNASSRLKRTGEERDKKCFANFNCLCSEQSDNKPRTLLSTQGYRNWKRFISGVETASELNSGLFCAVKHQMKDSGYSDEEVLKKYSVENEEIQPCRNNGDIQSYRNNRKRRQERACKGNGSKLWTLFFTPKKSFEGLLRKIMLQGENYQTTMAIGIIVGTIYVVLWYKMCCIKVLAKRRSHRISLKLPASAKSAKSSNKKFNAFLG</sequence>
<keyword evidence="5" id="KW-1133">Transmembrane helix</keyword>
<name>A0A2B4RQR9_STYPI</name>
<dbReference type="PRINTS" id="PR01415">
    <property type="entry name" value="ANKYRIN"/>
</dbReference>
<dbReference type="GO" id="GO:0006357">
    <property type="term" value="P:regulation of transcription by RNA polymerase II"/>
    <property type="evidence" value="ECO:0007669"/>
    <property type="project" value="TreeGrafter"/>
</dbReference>
<evidence type="ECO:0000313" key="7">
    <source>
        <dbReference type="Proteomes" id="UP000225706"/>
    </source>
</evidence>
<feature type="transmembrane region" description="Helical" evidence="5">
    <location>
        <begin position="2503"/>
        <end position="2522"/>
    </location>
</feature>
<dbReference type="Proteomes" id="UP000225706">
    <property type="component" value="Unassembled WGS sequence"/>
</dbReference>
<dbReference type="PANTHER" id="PTHR24126">
    <property type="entry name" value="ANKYRIN REPEAT, PH AND SEC7 DOMAIN CONTAINING PROTEIN SECG-RELATED"/>
    <property type="match status" value="1"/>
</dbReference>
<dbReference type="Gene3D" id="1.25.40.20">
    <property type="entry name" value="Ankyrin repeat-containing domain"/>
    <property type="match status" value="6"/>
</dbReference>
<feature type="region of interest" description="Disordered" evidence="4">
    <location>
        <begin position="530"/>
        <end position="556"/>
    </location>
</feature>
<feature type="repeat" description="ANK" evidence="3">
    <location>
        <begin position="926"/>
        <end position="958"/>
    </location>
</feature>
<dbReference type="OrthoDB" id="6156898at2759"/>
<accession>A0A2B4RQR9</accession>
<dbReference type="InterPro" id="IPR036770">
    <property type="entry name" value="Ankyrin_rpt-contain_sf"/>
</dbReference>
<feature type="repeat" description="ANK" evidence="3">
    <location>
        <begin position="761"/>
        <end position="793"/>
    </location>
</feature>
<protein>
    <submittedName>
        <fullName evidence="6">Ankyrin-3</fullName>
    </submittedName>
</protein>
<feature type="region of interest" description="Disordered" evidence="4">
    <location>
        <begin position="679"/>
        <end position="733"/>
    </location>
</feature>
<evidence type="ECO:0000256" key="5">
    <source>
        <dbReference type="SAM" id="Phobius"/>
    </source>
</evidence>
<dbReference type="EMBL" id="LSMT01000375">
    <property type="protein sequence ID" value="PFX19143.1"/>
    <property type="molecule type" value="Genomic_DNA"/>
</dbReference>
<comment type="caution">
    <text evidence="6">The sequence shown here is derived from an EMBL/GenBank/DDBJ whole genome shotgun (WGS) entry which is preliminary data.</text>
</comment>
<dbReference type="Pfam" id="PF00023">
    <property type="entry name" value="Ank"/>
    <property type="match status" value="5"/>
</dbReference>
<evidence type="ECO:0000256" key="4">
    <source>
        <dbReference type="SAM" id="MobiDB-lite"/>
    </source>
</evidence>
<keyword evidence="5" id="KW-0812">Transmembrane</keyword>
<evidence type="ECO:0000256" key="1">
    <source>
        <dbReference type="ARBA" id="ARBA00022737"/>
    </source>
</evidence>
<feature type="region of interest" description="Disordered" evidence="4">
    <location>
        <begin position="130"/>
        <end position="161"/>
    </location>
</feature>
<feature type="compositionally biased region" description="Basic and acidic residues" evidence="4">
    <location>
        <begin position="701"/>
        <end position="710"/>
    </location>
</feature>
<feature type="repeat" description="ANK" evidence="3">
    <location>
        <begin position="794"/>
        <end position="826"/>
    </location>
</feature>
<feature type="repeat" description="ANK" evidence="3">
    <location>
        <begin position="1788"/>
        <end position="1820"/>
    </location>
</feature>
<reference evidence="7" key="1">
    <citation type="journal article" date="2017" name="bioRxiv">
        <title>Comparative analysis of the genomes of Stylophora pistillata and Acropora digitifera provides evidence for extensive differences between species of corals.</title>
        <authorList>
            <person name="Voolstra C.R."/>
            <person name="Li Y."/>
            <person name="Liew Y.J."/>
            <person name="Baumgarten S."/>
            <person name="Zoccola D."/>
            <person name="Flot J.-F."/>
            <person name="Tambutte S."/>
            <person name="Allemand D."/>
            <person name="Aranda M."/>
        </authorList>
    </citation>
    <scope>NUCLEOTIDE SEQUENCE [LARGE SCALE GENOMIC DNA]</scope>
</reference>
<feature type="repeat" description="ANK" evidence="3">
    <location>
        <begin position="1890"/>
        <end position="1922"/>
    </location>
</feature>
<dbReference type="SUPFAM" id="SSF48403">
    <property type="entry name" value="Ankyrin repeat"/>
    <property type="match status" value="2"/>
</dbReference>
<evidence type="ECO:0000256" key="3">
    <source>
        <dbReference type="PROSITE-ProRule" id="PRU00023"/>
    </source>
</evidence>
<feature type="compositionally biased region" description="Basic residues" evidence="4">
    <location>
        <begin position="724"/>
        <end position="733"/>
    </location>
</feature>
<organism evidence="6 7">
    <name type="scientific">Stylophora pistillata</name>
    <name type="common">Smooth cauliflower coral</name>
    <dbReference type="NCBI Taxonomy" id="50429"/>
    <lineage>
        <taxon>Eukaryota</taxon>
        <taxon>Metazoa</taxon>
        <taxon>Cnidaria</taxon>
        <taxon>Anthozoa</taxon>
        <taxon>Hexacorallia</taxon>
        <taxon>Scleractinia</taxon>
        <taxon>Astrocoeniina</taxon>
        <taxon>Pocilloporidae</taxon>
        <taxon>Stylophora</taxon>
    </lineage>
</organism>
<keyword evidence="5" id="KW-0472">Membrane</keyword>
<dbReference type="PROSITE" id="PS50297">
    <property type="entry name" value="ANK_REP_REGION"/>
    <property type="match status" value="13"/>
</dbReference>
<dbReference type="PANTHER" id="PTHR24126:SF14">
    <property type="entry name" value="ANK_REP_REGION DOMAIN-CONTAINING PROTEIN"/>
    <property type="match status" value="1"/>
</dbReference>
<dbReference type="Pfam" id="PF12796">
    <property type="entry name" value="Ank_2"/>
    <property type="match status" value="3"/>
</dbReference>
<keyword evidence="1" id="KW-0677">Repeat</keyword>
<feature type="repeat" description="ANK" evidence="3">
    <location>
        <begin position="860"/>
        <end position="892"/>
    </location>
</feature>
<evidence type="ECO:0000313" key="6">
    <source>
        <dbReference type="EMBL" id="PFX19143.1"/>
    </source>
</evidence>